<dbReference type="InterPro" id="IPR029058">
    <property type="entry name" value="AB_hydrolase_fold"/>
</dbReference>
<evidence type="ECO:0000313" key="5">
    <source>
        <dbReference type="Proteomes" id="UP000013827"/>
    </source>
</evidence>
<protein>
    <recommendedName>
        <fullName evidence="3">Peptidase S9 prolyl oligopeptidase catalytic domain-containing protein</fullName>
    </recommendedName>
</protein>
<feature type="region of interest" description="Disordered" evidence="2">
    <location>
        <begin position="804"/>
        <end position="823"/>
    </location>
</feature>
<dbReference type="PANTHER" id="PTHR42776:SF27">
    <property type="entry name" value="DIPEPTIDYL PEPTIDASE FAMILY MEMBER 6"/>
    <property type="match status" value="1"/>
</dbReference>
<dbReference type="EnsemblProtists" id="EOD10175">
    <property type="protein sequence ID" value="EOD10175"/>
    <property type="gene ID" value="EMIHUDRAFT_215814"/>
</dbReference>
<dbReference type="Gene3D" id="3.40.50.620">
    <property type="entry name" value="HUPs"/>
    <property type="match status" value="1"/>
</dbReference>
<dbReference type="PANTHER" id="PTHR42776">
    <property type="entry name" value="SERINE PEPTIDASE S9 FAMILY MEMBER"/>
    <property type="match status" value="1"/>
</dbReference>
<evidence type="ECO:0000256" key="1">
    <source>
        <dbReference type="ARBA" id="ARBA00022801"/>
    </source>
</evidence>
<dbReference type="Proteomes" id="UP000013827">
    <property type="component" value="Unassembled WGS sequence"/>
</dbReference>
<feature type="domain" description="Peptidase S9 prolyl oligopeptidase catalytic" evidence="3">
    <location>
        <begin position="526"/>
        <end position="748"/>
    </location>
</feature>
<evidence type="ECO:0000256" key="2">
    <source>
        <dbReference type="SAM" id="MobiDB-lite"/>
    </source>
</evidence>
<dbReference type="GeneID" id="17256398"/>
<evidence type="ECO:0000259" key="3">
    <source>
        <dbReference type="Pfam" id="PF00326"/>
    </source>
</evidence>
<accession>A0A0D3IFZ0</accession>
<dbReference type="GO" id="GO:0004252">
    <property type="term" value="F:serine-type endopeptidase activity"/>
    <property type="evidence" value="ECO:0007669"/>
    <property type="project" value="TreeGrafter"/>
</dbReference>
<keyword evidence="5" id="KW-1185">Reference proteome</keyword>
<dbReference type="AlphaFoldDB" id="A0A0D3IFZ0"/>
<evidence type="ECO:0000313" key="4">
    <source>
        <dbReference type="EnsemblProtists" id="EOD10175"/>
    </source>
</evidence>
<dbReference type="RefSeq" id="XP_005762604.1">
    <property type="nucleotide sequence ID" value="XM_005762547.1"/>
</dbReference>
<dbReference type="InterPro" id="IPR014729">
    <property type="entry name" value="Rossmann-like_a/b/a_fold"/>
</dbReference>
<dbReference type="KEGG" id="ehx:EMIHUDRAFT_215814"/>
<dbReference type="SUPFAM" id="SSF53474">
    <property type="entry name" value="alpha/beta-Hydrolases"/>
    <property type="match status" value="1"/>
</dbReference>
<dbReference type="eggNOG" id="KOG2100">
    <property type="taxonomic scope" value="Eukaryota"/>
</dbReference>
<keyword evidence="1" id="KW-0378">Hydrolase</keyword>
<sequence>MTAIPLHTLFSKAEAAAVKVSPNAKYLAWMARTNGGALNLFCASLPLRPPSNVNSGIPGGRQLTACQSRDICFYFTFTRDDSRILYLRETEHGSELYHLYAIDIEQTQAPLSGGGIDLLAAHPKVTCCVGFVGGLQLWLPRSDPNIAIISTGRGSLLWDLSELNLASGSLRTVAANPASTWLGIARLLAALLLHIILVVVCRVLEMITLGLATPVLRAVQYLAPPPAAPVQYFVDRSGTLIGIASAALGLPSGEKSRVPWPPGVALRFTKRLRRGGFAPVCADIPFSDLNMQLVGSGAASGRLRLVRVGEGDAVAIHTCDTADTTAYVRFDSSEAPPAILAQSPRADISGFYDSPLSGELEAIVVTAQRSEVVPLSEGGRRLQAELARVRAAIDDANTAGGADETLELSIASRSLADDVWVVRSQSDTAPATFWLLAPYTSGSPRELLCARPALRGLSAALSPMAAVSIPARDGEQLPGYLTLPRAHQRLWSAGASDASSTPPPPPLVLCIHGGPNERDYAGFDPWVQLLAARGMAVLSVDYRGSTGYGRRFCNLAHGNVRGMHEDVEDARRWAVATGLAAPHRIAILGASWGGYLALGGATEVAAATTASDDDAAASPRYAAVVAIVPLVAVGAANTSPAFRSDPLVAQYWRQLYGPSVAKDVKAAAALSPLHRLENLDKAVKLLLVHGERDPRVPREHGDAVAAAAMRAGLAGAHLTYAREGHAIRREPNVLHMWHAIERFLCDAFALPAPPAVEARLFQGNTCTVQWDSVGVYGMCEEEKADAEKTLAYLAWRHPRLASYDPPPSGTVSSSASSSPPTKAPRVDALVVHGNSMVACPLGAADLFVDVLYPAGCRAVILTGGVGRETPPLWLELASRGLKPLFSSEHGGGSAPPWSNDRPPAHVALPAQGISSKPVLDGFDLTLAPEALRAYASEADVFLELFLSRCRERGLGDCVAFGGNPMADGKDDTATASRRRDGGTAYVYLETASTHTGTNVEFSRATLRVLGLDDQTAAVAVVQQPQLHLRTCLTWQKQTGRQPLGWTVRPTEAAVGRSFAEQLRYALGEVRRIPAYAKADKAFCVMPDDFPHEAARRLEELEPTIQAALDLEVAAKARGSAAAKA</sequence>
<name>A0A0D3IFZ0_EMIH1</name>
<proteinExistence type="predicted"/>
<reference evidence="5" key="1">
    <citation type="journal article" date="2013" name="Nature">
        <title>Pan genome of the phytoplankton Emiliania underpins its global distribution.</title>
        <authorList>
            <person name="Read B.A."/>
            <person name="Kegel J."/>
            <person name="Klute M.J."/>
            <person name="Kuo A."/>
            <person name="Lefebvre S.C."/>
            <person name="Maumus F."/>
            <person name="Mayer C."/>
            <person name="Miller J."/>
            <person name="Monier A."/>
            <person name="Salamov A."/>
            <person name="Young J."/>
            <person name="Aguilar M."/>
            <person name="Claverie J.M."/>
            <person name="Frickenhaus S."/>
            <person name="Gonzalez K."/>
            <person name="Herman E.K."/>
            <person name="Lin Y.C."/>
            <person name="Napier J."/>
            <person name="Ogata H."/>
            <person name="Sarno A.F."/>
            <person name="Shmutz J."/>
            <person name="Schroeder D."/>
            <person name="de Vargas C."/>
            <person name="Verret F."/>
            <person name="von Dassow P."/>
            <person name="Valentin K."/>
            <person name="Van de Peer Y."/>
            <person name="Wheeler G."/>
            <person name="Dacks J.B."/>
            <person name="Delwiche C.F."/>
            <person name="Dyhrman S.T."/>
            <person name="Glockner G."/>
            <person name="John U."/>
            <person name="Richards T."/>
            <person name="Worden A.Z."/>
            <person name="Zhang X."/>
            <person name="Grigoriev I.V."/>
            <person name="Allen A.E."/>
            <person name="Bidle K."/>
            <person name="Borodovsky M."/>
            <person name="Bowler C."/>
            <person name="Brownlee C."/>
            <person name="Cock J.M."/>
            <person name="Elias M."/>
            <person name="Gladyshev V.N."/>
            <person name="Groth M."/>
            <person name="Guda C."/>
            <person name="Hadaegh A."/>
            <person name="Iglesias-Rodriguez M.D."/>
            <person name="Jenkins J."/>
            <person name="Jones B.M."/>
            <person name="Lawson T."/>
            <person name="Leese F."/>
            <person name="Lindquist E."/>
            <person name="Lobanov A."/>
            <person name="Lomsadze A."/>
            <person name="Malik S.B."/>
            <person name="Marsh M.E."/>
            <person name="Mackinder L."/>
            <person name="Mock T."/>
            <person name="Mueller-Roeber B."/>
            <person name="Pagarete A."/>
            <person name="Parker M."/>
            <person name="Probert I."/>
            <person name="Quesneville H."/>
            <person name="Raines C."/>
            <person name="Rensing S.A."/>
            <person name="Riano-Pachon D.M."/>
            <person name="Richier S."/>
            <person name="Rokitta S."/>
            <person name="Shiraiwa Y."/>
            <person name="Soanes D.M."/>
            <person name="van der Giezen M."/>
            <person name="Wahlund T.M."/>
            <person name="Williams B."/>
            <person name="Wilson W."/>
            <person name="Wolfe G."/>
            <person name="Wurch L.L."/>
        </authorList>
    </citation>
    <scope>NUCLEOTIDE SEQUENCE</scope>
</reference>
<dbReference type="HOGENOM" id="CLU_279981_0_0_1"/>
<dbReference type="STRING" id="2903.R1D6J5"/>
<feature type="compositionally biased region" description="Low complexity" evidence="2">
    <location>
        <begin position="809"/>
        <end position="820"/>
    </location>
</feature>
<organism evidence="4 5">
    <name type="scientific">Emiliania huxleyi (strain CCMP1516)</name>
    <dbReference type="NCBI Taxonomy" id="280463"/>
    <lineage>
        <taxon>Eukaryota</taxon>
        <taxon>Haptista</taxon>
        <taxon>Haptophyta</taxon>
        <taxon>Prymnesiophyceae</taxon>
        <taxon>Isochrysidales</taxon>
        <taxon>Noelaerhabdaceae</taxon>
        <taxon>Emiliania</taxon>
    </lineage>
</organism>
<reference evidence="4" key="2">
    <citation type="submission" date="2024-10" db="UniProtKB">
        <authorList>
            <consortium name="EnsemblProtists"/>
        </authorList>
    </citation>
    <scope>IDENTIFICATION</scope>
</reference>
<dbReference type="Pfam" id="PF00326">
    <property type="entry name" value="Peptidase_S9"/>
    <property type="match status" value="1"/>
</dbReference>
<dbReference type="Gene3D" id="3.40.50.1820">
    <property type="entry name" value="alpha/beta hydrolase"/>
    <property type="match status" value="1"/>
</dbReference>
<dbReference type="GO" id="GO:0006508">
    <property type="term" value="P:proteolysis"/>
    <property type="evidence" value="ECO:0007669"/>
    <property type="project" value="InterPro"/>
</dbReference>
<dbReference type="InterPro" id="IPR001375">
    <property type="entry name" value="Peptidase_S9_cat"/>
</dbReference>
<dbReference type="PaxDb" id="2903-EOD10175"/>